<proteinExistence type="predicted"/>
<feature type="signal peptide" evidence="2">
    <location>
        <begin position="1"/>
        <end position="22"/>
    </location>
</feature>
<keyword evidence="1" id="KW-0812">Transmembrane</keyword>
<gene>
    <name evidence="3" type="ORF">BN1723_011153</name>
</gene>
<dbReference type="AlphaFoldDB" id="A0A0G4L4R1"/>
<dbReference type="Proteomes" id="UP000045706">
    <property type="component" value="Unassembled WGS sequence"/>
</dbReference>
<feature type="chain" id="PRO_5002566204" evidence="2">
    <location>
        <begin position="23"/>
        <end position="1066"/>
    </location>
</feature>
<dbReference type="EMBL" id="CVQI01007446">
    <property type="protein sequence ID" value="CRK16923.1"/>
    <property type="molecule type" value="Genomic_DNA"/>
</dbReference>
<reference evidence="4" key="1">
    <citation type="submission" date="2015-05" db="EMBL/GenBank/DDBJ databases">
        <authorList>
            <person name="Fogelqvist Johan"/>
        </authorList>
    </citation>
    <scope>NUCLEOTIDE SEQUENCE [LARGE SCALE GENOMIC DNA]</scope>
</reference>
<dbReference type="Gene3D" id="3.20.20.80">
    <property type="entry name" value="Glycosidases"/>
    <property type="match status" value="1"/>
</dbReference>
<feature type="transmembrane region" description="Helical" evidence="1">
    <location>
        <begin position="949"/>
        <end position="968"/>
    </location>
</feature>
<keyword evidence="2" id="KW-0732">Signal</keyword>
<keyword evidence="1" id="KW-1133">Transmembrane helix</keyword>
<dbReference type="CDD" id="cd11577">
    <property type="entry name" value="GH71"/>
    <property type="match status" value="1"/>
</dbReference>
<organism evidence="3 4">
    <name type="scientific">Verticillium longisporum</name>
    <name type="common">Verticillium dahliae var. longisporum</name>
    <dbReference type="NCBI Taxonomy" id="100787"/>
    <lineage>
        <taxon>Eukaryota</taxon>
        <taxon>Fungi</taxon>
        <taxon>Dikarya</taxon>
        <taxon>Ascomycota</taxon>
        <taxon>Pezizomycotina</taxon>
        <taxon>Sordariomycetes</taxon>
        <taxon>Hypocreomycetidae</taxon>
        <taxon>Glomerellales</taxon>
        <taxon>Plectosphaerellaceae</taxon>
        <taxon>Verticillium</taxon>
    </lineage>
</organism>
<protein>
    <submittedName>
        <fullName evidence="3">Uncharacterized protein</fullName>
    </submittedName>
</protein>
<evidence type="ECO:0000256" key="1">
    <source>
        <dbReference type="SAM" id="Phobius"/>
    </source>
</evidence>
<dbReference type="Pfam" id="PF03659">
    <property type="entry name" value="Glyco_hydro_71"/>
    <property type="match status" value="2"/>
</dbReference>
<dbReference type="InterPro" id="IPR005197">
    <property type="entry name" value="Glyco_hydro_71"/>
</dbReference>
<name>A0A0G4L4R1_VERLO</name>
<accession>A0A0G4L4R1</accession>
<evidence type="ECO:0000313" key="3">
    <source>
        <dbReference type="EMBL" id="CRK16923.1"/>
    </source>
</evidence>
<evidence type="ECO:0000313" key="4">
    <source>
        <dbReference type="Proteomes" id="UP000045706"/>
    </source>
</evidence>
<dbReference type="GO" id="GO:0051118">
    <property type="term" value="F:glucan endo-1,3-alpha-glucosidase activity"/>
    <property type="evidence" value="ECO:0007669"/>
    <property type="project" value="InterPro"/>
</dbReference>
<dbReference type="PROSITE" id="PS51257">
    <property type="entry name" value="PROKAR_LIPOPROTEIN"/>
    <property type="match status" value="1"/>
</dbReference>
<sequence length="1066" mass="116831">MRIITFILCSITLLACHGEAKAVFAHFMVGNTASYNQALWETEMELAKASRIDAFALNIARGEKMNADQIKNAFAAARVKNFKLLFSFDYADRGPWPAGEVLDLLRQYAGDSAHFMHNGLPLVSTFEGPDQANDWISIKAQVPCFFVPDWSSKGAEPASKLANGVADGLFNWAAWPNHPNWSKDTYIDASYRRALGNKPKLANGVADGLFNWAAWPNHPNWSKDTYIDASYRRALGNKPYMMPVSPWFYTNLPKYDKNWLWRGETLWFDRWAQALHVQPEWIQIISWNDYGESHYIGPIRGDASLVALDDGKAPFNYVKGIEHGAWRAFLPYAISLYKTGTGTITQEGVMMWYRQQSVASGRNDGGTTAYTATHMQPEGKWTEGLKDGVFFAAQLGSNATAEVTIGGQTFRPSWRFEPHGGVGIYTGFVHTSALGAVRVDIRRNGGLVASATGAKPIGECQQGYYNFNPVIYLGWGASIAARSPPINIKDATCIEGTGIGEFEDLCKYTCKYNYCPVEACMCLKYGPLQGGNIVRGPPGYPAANRDTNYDGLCAVACSYEYCPPKYCGKVKLTPIVSSVSPFTPSSCTSGRANTAAVSSEHALRALEQICSFGCKHGYCPIDACVCEKTGALVLPKPDTFTGDTPDFGWSLIGIRLLCRYTCGWGVCPQLLCKSEDSFCAGGCALSYRPCYYQTDYASLEALAGQASNMEPDCASYHGLNVLANMLEGWETEYEGVKSGYDDAWPTYEEYIRDAVEPAISKIMTEKNGVATKFFKCWRFDDGVNENQKHRGREISCTGDDRFWGPQLFRSFWFDLIDAAGFNATLEEAGVDPEWVTFDTVSTTPPCLSPGDQFCNRGFRAEYGYPVPRENLVVPNPKDLVGKAFEGVNSLHEALSSSSLDIGADIWHGSPTELFDVLAVPVFMVGDAIGSMKEIKDIAKKVNDAKKKDLIMLIIESILMVLPLVGVIVGQAGRAGLMAARLVHAIEAGGSTALTLKDVIENPDSAPVAIAMMVLDVAGAGRSPDNVNQMSQMKSLMDAPTVNNMGKQFKLYNPHVSNIVSGACKKS</sequence>
<keyword evidence="1" id="KW-0472">Membrane</keyword>
<evidence type="ECO:0000256" key="2">
    <source>
        <dbReference type="SAM" id="SignalP"/>
    </source>
</evidence>